<dbReference type="EMBL" id="WUAV01000004">
    <property type="protein sequence ID" value="KAF1758448.1"/>
    <property type="molecule type" value="Genomic_DNA"/>
</dbReference>
<dbReference type="RefSeq" id="XP_003089465.2">
    <property type="nucleotide sequence ID" value="XM_003089417.2"/>
</dbReference>
<dbReference type="CTD" id="9811831"/>
<reference evidence="3 4" key="1">
    <citation type="submission" date="2019-12" db="EMBL/GenBank/DDBJ databases">
        <title>Chromosome-level assembly of the Caenorhabditis remanei genome.</title>
        <authorList>
            <person name="Teterina A.A."/>
            <person name="Willis J.H."/>
            <person name="Phillips P.C."/>
        </authorList>
    </citation>
    <scope>NUCLEOTIDE SEQUENCE [LARGE SCALE GENOMIC DNA]</scope>
    <source>
        <strain evidence="3 4">PX506</strain>
        <tissue evidence="3">Whole organism</tissue>
    </source>
</reference>
<evidence type="ECO:0000313" key="4">
    <source>
        <dbReference type="Proteomes" id="UP000483820"/>
    </source>
</evidence>
<organism evidence="3 4">
    <name type="scientific">Caenorhabditis remanei</name>
    <name type="common">Caenorhabditis vulgaris</name>
    <dbReference type="NCBI Taxonomy" id="31234"/>
    <lineage>
        <taxon>Eukaryota</taxon>
        <taxon>Metazoa</taxon>
        <taxon>Ecdysozoa</taxon>
        <taxon>Nematoda</taxon>
        <taxon>Chromadorea</taxon>
        <taxon>Rhabditida</taxon>
        <taxon>Rhabditina</taxon>
        <taxon>Rhabditomorpha</taxon>
        <taxon>Rhabditoidea</taxon>
        <taxon>Rhabditidae</taxon>
        <taxon>Peloderinae</taxon>
        <taxon>Caenorhabditis</taxon>
    </lineage>
</organism>
<gene>
    <name evidence="3" type="ORF">GCK72_014906</name>
</gene>
<feature type="region of interest" description="Disordered" evidence="2">
    <location>
        <begin position="18"/>
        <end position="74"/>
    </location>
</feature>
<dbReference type="AlphaFoldDB" id="A0A6A5GSJ8"/>
<name>A0A6A5GSJ8_CAERE</name>
<accession>A0A6A5GSJ8</accession>
<protein>
    <submittedName>
        <fullName evidence="3">Uncharacterized protein</fullName>
    </submittedName>
</protein>
<proteinExistence type="predicted"/>
<feature type="compositionally biased region" description="Acidic residues" evidence="2">
    <location>
        <begin position="18"/>
        <end position="27"/>
    </location>
</feature>
<comment type="caution">
    <text evidence="3">The sequence shown here is derived from an EMBL/GenBank/DDBJ whole genome shotgun (WGS) entry which is preliminary data.</text>
</comment>
<evidence type="ECO:0000256" key="2">
    <source>
        <dbReference type="SAM" id="MobiDB-lite"/>
    </source>
</evidence>
<feature type="coiled-coil region" evidence="1">
    <location>
        <begin position="305"/>
        <end position="339"/>
    </location>
</feature>
<feature type="compositionally biased region" description="Polar residues" evidence="2">
    <location>
        <begin position="44"/>
        <end position="53"/>
    </location>
</feature>
<sequence length="379" mass="42461">MNDPLDSLSNDEFEFIETFDEDSEDRDDQWSMQQSIKIEPISIQMPNTIQSERAPSPVGTRAPESLSDPDRTPEASLIESPLLTQSLKEITPMHTPIASLVDPMSTAVPTLQNMSLVSESECSNNSSLVNVADVESTEVALRTSLLLVGELKAQLNAQASTLQKLNSSSNLEENRKLSDQMKDEFQLKMQESAASVEKVIAEKDLAIEQLKVQLAQSQQVAQLWKQGAEKNSNASYSDSKTVIDRLLEENSRLRNQVDEEVARRLQETDHRKMLAEQLKEARGGSTFDPPATMIARQLADRTEYSLRLEQELVTVRQELEEAKNALKKATEESSNKDQIVSALHEDQQESTRMLVSNEQLINSLKQKCRQLGVLEDFAS</sequence>
<keyword evidence="1" id="KW-0175">Coiled coil</keyword>
<evidence type="ECO:0000256" key="1">
    <source>
        <dbReference type="SAM" id="Coils"/>
    </source>
</evidence>
<dbReference type="Proteomes" id="UP000483820">
    <property type="component" value="Chromosome IV"/>
</dbReference>
<dbReference type="KEGG" id="crq:GCK72_014906"/>
<feature type="coiled-coil region" evidence="1">
    <location>
        <begin position="236"/>
        <end position="263"/>
    </location>
</feature>
<dbReference type="GeneID" id="9811831"/>
<evidence type="ECO:0000313" key="3">
    <source>
        <dbReference type="EMBL" id="KAF1758448.1"/>
    </source>
</evidence>